<dbReference type="Proteomes" id="UP000002372">
    <property type="component" value="Chromosome"/>
</dbReference>
<protein>
    <submittedName>
        <fullName evidence="3">Flagellar number regulator (Flagellar synthesis regulator FleN)</fullName>
    </submittedName>
    <submittedName>
        <fullName evidence="4">Site-determining protein</fullName>
    </submittedName>
</protein>
<dbReference type="InterPro" id="IPR033756">
    <property type="entry name" value="YlxH/NBP35"/>
</dbReference>
<reference key="1">
    <citation type="submission" date="2009-07" db="EMBL/GenBank/DDBJ databases">
        <authorList>
            <person name="Genoscope - CEA"/>
        </authorList>
    </citation>
    <scope>NUCLEOTIDE SEQUENCE</scope>
    <source>
        <strain>3As</strain>
    </source>
</reference>
<sequence length="290" mass="30906">MTRQKDAIMDQAEGLRRLQRPPTKVITVASGKGGVGKTNVVANLAITLARSGQRVMVFDADLGLGNIDILLGLTPRYNISHVLSGEKQLSDVLVRGPQDILVLPASSGVAGMASLDVATQSRLIDAVSTLDIPLDYLLVDCAAGIAGDVLTFSRAAQDLIVVLNNEPASVADAYALIKVLSKQYGLKRFHLLPNMVRDAREGQALFAKITGVADRYLDVSLDLVGSIPLDASLRAAVRSQRAVVESAPQSASAVAFAALAARVKNWPLPQGPSGRIEFFMQQWLRAEQVA</sequence>
<dbReference type="SUPFAM" id="SSF52540">
    <property type="entry name" value="P-loop containing nucleoside triphosphate hydrolases"/>
    <property type="match status" value="1"/>
</dbReference>
<evidence type="ECO:0000313" key="6">
    <source>
        <dbReference type="Proteomes" id="UP000078599"/>
    </source>
</evidence>
<dbReference type="InterPro" id="IPR027417">
    <property type="entry name" value="P-loop_NTPase"/>
</dbReference>
<dbReference type="HOGENOM" id="CLU_037612_0_0_4"/>
<evidence type="ECO:0000313" key="5">
    <source>
        <dbReference type="Proteomes" id="UP000002372"/>
    </source>
</evidence>
<dbReference type="KEGG" id="thi:THI_1488"/>
<dbReference type="eggNOG" id="COG0455">
    <property type="taxonomic scope" value="Bacteria"/>
</dbReference>
<dbReference type="Proteomes" id="UP000078599">
    <property type="component" value="Unassembled WGS sequence"/>
</dbReference>
<gene>
    <name evidence="3" type="primary">fleN</name>
    <name evidence="3" type="ordered locus">THI_1488</name>
    <name evidence="4" type="ORF">THICB1_30317</name>
</gene>
<dbReference type="InterPro" id="IPR025501">
    <property type="entry name" value="MinD_FleN"/>
</dbReference>
<reference evidence="3" key="3">
    <citation type="submission" date="2010-07" db="EMBL/GenBank/DDBJ databases">
        <authorList>
            <person name="Genoscope - CEA"/>
        </authorList>
    </citation>
    <scope>NUCLEOTIDE SEQUENCE</scope>
    <source>
        <strain evidence="3">3As</strain>
    </source>
</reference>
<dbReference type="CDD" id="cd02038">
    <property type="entry name" value="FlhG-like"/>
    <property type="match status" value="1"/>
</dbReference>
<dbReference type="GO" id="GO:0051782">
    <property type="term" value="P:negative regulation of cell division"/>
    <property type="evidence" value="ECO:0007669"/>
    <property type="project" value="TreeGrafter"/>
</dbReference>
<dbReference type="PIRSF" id="PIRSF003092">
    <property type="entry name" value="MinD"/>
    <property type="match status" value="1"/>
</dbReference>
<dbReference type="GO" id="GO:0005524">
    <property type="term" value="F:ATP binding"/>
    <property type="evidence" value="ECO:0007669"/>
    <property type="project" value="UniProtKB-KW"/>
</dbReference>
<evidence type="ECO:0000256" key="2">
    <source>
        <dbReference type="ARBA" id="ARBA00022840"/>
    </source>
</evidence>
<reference evidence="4 6" key="4">
    <citation type="submission" date="2015-03" db="EMBL/GenBank/DDBJ databases">
        <authorList>
            <person name="Regsiter A."/>
            <person name="william w."/>
        </authorList>
    </citation>
    <scope>NUCLEOTIDE SEQUENCE [LARGE SCALE GENOMIC DNA]</scope>
    <source>
        <strain evidence="4 6">CB1</strain>
    </source>
</reference>
<dbReference type="InterPro" id="IPR050625">
    <property type="entry name" value="ParA/MinD_ATPase"/>
</dbReference>
<dbReference type="PANTHER" id="PTHR43384:SF4">
    <property type="entry name" value="CELLULOSE BIOSYNTHESIS PROTEIN BCSQ-RELATED"/>
    <property type="match status" value="1"/>
</dbReference>
<accession>D6CQ89</accession>
<dbReference type="GO" id="GO:0009898">
    <property type="term" value="C:cytoplasmic side of plasma membrane"/>
    <property type="evidence" value="ECO:0007669"/>
    <property type="project" value="TreeGrafter"/>
</dbReference>
<dbReference type="Pfam" id="PF10609">
    <property type="entry name" value="ParA"/>
    <property type="match status" value="1"/>
</dbReference>
<keyword evidence="2" id="KW-0067">ATP-binding</keyword>
<dbReference type="GO" id="GO:0016887">
    <property type="term" value="F:ATP hydrolysis activity"/>
    <property type="evidence" value="ECO:0007669"/>
    <property type="project" value="TreeGrafter"/>
</dbReference>
<organism evidence="3 5">
    <name type="scientific">Thiomonas arsenitoxydans (strain DSM 22701 / CIP 110005 / 3As)</name>
    <dbReference type="NCBI Taxonomy" id="426114"/>
    <lineage>
        <taxon>Bacteria</taxon>
        <taxon>Pseudomonadati</taxon>
        <taxon>Pseudomonadota</taxon>
        <taxon>Betaproteobacteria</taxon>
        <taxon>Burkholderiales</taxon>
        <taxon>Thiomonas</taxon>
    </lineage>
</organism>
<evidence type="ECO:0000256" key="1">
    <source>
        <dbReference type="ARBA" id="ARBA00022741"/>
    </source>
</evidence>
<dbReference type="InterPro" id="IPR033875">
    <property type="entry name" value="FlhG"/>
</dbReference>
<dbReference type="GO" id="GO:0005829">
    <property type="term" value="C:cytosol"/>
    <property type="evidence" value="ECO:0007669"/>
    <property type="project" value="TreeGrafter"/>
</dbReference>
<keyword evidence="3" id="KW-0969">Cilium</keyword>
<reference evidence="5" key="2">
    <citation type="journal article" date="2010" name="PLoS Genet.">
        <title>Structure, function, and evolution of the Thiomonas spp. genome.</title>
        <authorList>
            <person name="Arsene-Ploetze F."/>
            <person name="Koechler S."/>
            <person name="Marchal M."/>
            <person name="Coppee J.Y."/>
            <person name="Chandler M."/>
            <person name="Bonnefoy V."/>
            <person name="Brochier-Armanet C."/>
            <person name="Barakat M."/>
            <person name="Barbe V."/>
            <person name="Battaglia-Brunet F."/>
            <person name="Bruneel O."/>
            <person name="Bryan C.G."/>
            <person name="Cleiss-Arnold J."/>
            <person name="Cruveiller S."/>
            <person name="Erhardt M."/>
            <person name="Heinrich-Salmeron A."/>
            <person name="Hommais F."/>
            <person name="Joulian C."/>
            <person name="Krin E."/>
            <person name="Lieutaud A."/>
            <person name="Lievremont D."/>
            <person name="Michel C."/>
            <person name="Muller D."/>
            <person name="Ortet P."/>
            <person name="Proux C."/>
            <person name="Siguier P."/>
            <person name="Roche D."/>
            <person name="Rouy Z."/>
            <person name="Salvignol G."/>
            <person name="Slyemi D."/>
            <person name="Talla E."/>
            <person name="Weiss S."/>
            <person name="Weissenbach J."/>
            <person name="Medigue C."/>
            <person name="Bertin P.N."/>
        </authorList>
    </citation>
    <scope>NUCLEOTIDE SEQUENCE [LARGE SCALE GENOMIC DNA]</scope>
    <source>
        <strain evidence="5">DSM 22701 / CIP 110005 / 3As</strain>
    </source>
</reference>
<dbReference type="Gene3D" id="3.40.50.300">
    <property type="entry name" value="P-loop containing nucleotide triphosphate hydrolases"/>
    <property type="match status" value="1"/>
</dbReference>
<keyword evidence="1" id="KW-0547">Nucleotide-binding</keyword>
<dbReference type="AlphaFoldDB" id="D6CQ89"/>
<evidence type="ECO:0000313" key="4">
    <source>
        <dbReference type="EMBL" id="CQR34076.1"/>
    </source>
</evidence>
<keyword evidence="3" id="KW-0282">Flagellum</keyword>
<proteinExistence type="predicted"/>
<dbReference type="EMBL" id="FP475956">
    <property type="protein sequence ID" value="CAZ88169.1"/>
    <property type="molecule type" value="Genomic_DNA"/>
</dbReference>
<evidence type="ECO:0000313" key="3">
    <source>
        <dbReference type="EMBL" id="CAZ88169.1"/>
    </source>
</evidence>
<dbReference type="EMBL" id="CTRI01000023">
    <property type="protein sequence ID" value="CQR34076.1"/>
    <property type="molecule type" value="Genomic_DNA"/>
</dbReference>
<keyword evidence="3" id="KW-0966">Cell projection</keyword>
<name>D6CQ89_THIA3</name>
<dbReference type="PANTHER" id="PTHR43384">
    <property type="entry name" value="SEPTUM SITE-DETERMINING PROTEIN MIND HOMOLOG, CHLOROPLASTIC-RELATED"/>
    <property type="match status" value="1"/>
</dbReference>
<keyword evidence="6" id="KW-1185">Reference proteome</keyword>